<name>A0A1H6VD64_9BACT</name>
<gene>
    <name evidence="1" type="ORF">SAMN04487995_3088</name>
</gene>
<dbReference type="RefSeq" id="WP_090336310.1">
    <property type="nucleotide sequence ID" value="NZ_FNXY01000004.1"/>
</dbReference>
<reference evidence="1 2" key="1">
    <citation type="submission" date="2016-10" db="EMBL/GenBank/DDBJ databases">
        <authorList>
            <person name="de Groot N.N."/>
        </authorList>
    </citation>
    <scope>NUCLEOTIDE SEQUENCE [LARGE SCALE GENOMIC DNA]</scope>
    <source>
        <strain evidence="1 2">DSM 19938</strain>
    </source>
</reference>
<evidence type="ECO:0000313" key="1">
    <source>
        <dbReference type="EMBL" id="SEJ02511.1"/>
    </source>
</evidence>
<organism evidence="1 2">
    <name type="scientific">Dyadobacter koreensis</name>
    <dbReference type="NCBI Taxonomy" id="408657"/>
    <lineage>
        <taxon>Bacteria</taxon>
        <taxon>Pseudomonadati</taxon>
        <taxon>Bacteroidota</taxon>
        <taxon>Cytophagia</taxon>
        <taxon>Cytophagales</taxon>
        <taxon>Spirosomataceae</taxon>
        <taxon>Dyadobacter</taxon>
    </lineage>
</organism>
<protein>
    <submittedName>
        <fullName evidence="1">Uncharacterized protein</fullName>
    </submittedName>
</protein>
<sequence>MIYEKIFRHAVGREAKVIIKGEKARYSNNIVVELEFLVKDTHDLNFHQPIGKNHPQYWKLKKSTPERAYYLQLEYSGVSRKEILETVKEFKLTIGSQFTFRYKTPLTERIKYLKGIRVNAASRKILMAGA</sequence>
<proteinExistence type="predicted"/>
<dbReference type="EMBL" id="FNXY01000004">
    <property type="protein sequence ID" value="SEJ02511.1"/>
    <property type="molecule type" value="Genomic_DNA"/>
</dbReference>
<dbReference type="STRING" id="408657.SAMN04487995_3088"/>
<accession>A0A1H6VD64</accession>
<dbReference type="AlphaFoldDB" id="A0A1H6VD64"/>
<evidence type="ECO:0000313" key="2">
    <source>
        <dbReference type="Proteomes" id="UP000199532"/>
    </source>
</evidence>
<dbReference type="OrthoDB" id="955293at2"/>
<keyword evidence="2" id="KW-1185">Reference proteome</keyword>
<dbReference type="Proteomes" id="UP000199532">
    <property type="component" value="Unassembled WGS sequence"/>
</dbReference>